<sequence>EGLDRLRCPRQRDRAGGRVGARRRRRRRLEPGRHGRLRAGAGPEPGVARRPGRRSDPGRQPRPCLRRRPRPCRVQPGCPSRRSLDGAATRSGAPGPPAKSSLDAGRCGLHPDTRQPAGPGLGVRRRRRRRCRQPRCRRDPGLPGGPQPHRARRLPDLGRERRRAPAATRWRHARPESRPLPRQPWQRWPAAGSRFARGLRPARHRGRHPFGPPGGVRRGGDPAPDGGGVAPRSLDRSPRPRHL</sequence>
<reference evidence="2" key="1">
    <citation type="submission" date="2020-02" db="EMBL/GenBank/DDBJ databases">
        <authorList>
            <person name="Meier V. D."/>
        </authorList>
    </citation>
    <scope>NUCLEOTIDE SEQUENCE</scope>
    <source>
        <strain evidence="2">AVDCRST_MAG19</strain>
    </source>
</reference>
<dbReference type="EMBL" id="CADCWL010000019">
    <property type="protein sequence ID" value="CAA9546929.1"/>
    <property type="molecule type" value="Genomic_DNA"/>
</dbReference>
<feature type="non-terminal residue" evidence="2">
    <location>
        <position position="1"/>
    </location>
</feature>
<feature type="compositionally biased region" description="Basic and acidic residues" evidence="1">
    <location>
        <begin position="1"/>
        <end position="16"/>
    </location>
</feature>
<evidence type="ECO:0000256" key="1">
    <source>
        <dbReference type="SAM" id="MobiDB-lite"/>
    </source>
</evidence>
<feature type="region of interest" description="Disordered" evidence="1">
    <location>
        <begin position="1"/>
        <end position="243"/>
    </location>
</feature>
<organism evidence="2">
    <name type="scientific">uncultured Thermomicrobiales bacterium</name>
    <dbReference type="NCBI Taxonomy" id="1645740"/>
    <lineage>
        <taxon>Bacteria</taxon>
        <taxon>Pseudomonadati</taxon>
        <taxon>Thermomicrobiota</taxon>
        <taxon>Thermomicrobia</taxon>
        <taxon>Thermomicrobiales</taxon>
        <taxon>environmental samples</taxon>
    </lineage>
</organism>
<dbReference type="AlphaFoldDB" id="A0A6J4UFB8"/>
<gene>
    <name evidence="2" type="ORF">AVDCRST_MAG19-438</name>
</gene>
<protein>
    <submittedName>
        <fullName evidence="2">Uncharacterized protein</fullName>
    </submittedName>
</protein>
<feature type="compositionally biased region" description="Basic residues" evidence="1">
    <location>
        <begin position="123"/>
        <end position="135"/>
    </location>
</feature>
<proteinExistence type="predicted"/>
<feature type="non-terminal residue" evidence="2">
    <location>
        <position position="243"/>
    </location>
</feature>
<feature type="compositionally biased region" description="Basic residues" evidence="1">
    <location>
        <begin position="160"/>
        <end position="172"/>
    </location>
</feature>
<evidence type="ECO:0000313" key="2">
    <source>
        <dbReference type="EMBL" id="CAA9546929.1"/>
    </source>
</evidence>
<name>A0A6J4UFB8_9BACT</name>
<accession>A0A6J4UFB8</accession>
<feature type="compositionally biased region" description="Basic and acidic residues" evidence="1">
    <location>
        <begin position="233"/>
        <end position="243"/>
    </location>
</feature>